<dbReference type="InterPro" id="IPR043777">
    <property type="entry name" value="DUF5719"/>
</dbReference>
<evidence type="ECO:0000313" key="2">
    <source>
        <dbReference type="EMBL" id="MUH59007.1"/>
    </source>
</evidence>
<dbReference type="EMBL" id="WNLP01000001">
    <property type="protein sequence ID" value="MUH59007.1"/>
    <property type="molecule type" value="Genomic_DNA"/>
</dbReference>
<dbReference type="Proteomes" id="UP000487882">
    <property type="component" value="Unassembled WGS sequence"/>
</dbReference>
<dbReference type="RefSeq" id="WP_155588049.1">
    <property type="nucleotide sequence ID" value="NZ_WNLP01000001.1"/>
</dbReference>
<comment type="caution">
    <text evidence="2">The sequence shown here is derived from an EMBL/GenBank/DDBJ whole genome shotgun (WGS) entry which is preliminary data.</text>
</comment>
<gene>
    <name evidence="2" type="ORF">GSD1FS_0311</name>
</gene>
<name>A0A7K1J2Z4_9BIFI</name>
<keyword evidence="1" id="KW-0812">Transmembrane</keyword>
<keyword evidence="1" id="KW-1133">Transmembrane helix</keyword>
<reference evidence="2 3" key="1">
    <citation type="submission" date="2019-09" db="EMBL/GenBank/DDBJ databases">
        <title>Bifidobacterium canis sp. nov., isolated from the digestive tract of German Shepherd dog puppy.</title>
        <authorList>
            <person name="Bunesova V."/>
        </authorList>
    </citation>
    <scope>NUCLEOTIDE SEQUENCE [LARGE SCALE GENOMIC DNA]</scope>
    <source>
        <strain evidence="2 3">GSD1FS</strain>
    </source>
</reference>
<keyword evidence="3" id="KW-1185">Reference proteome</keyword>
<protein>
    <submittedName>
        <fullName evidence="2">Organic solvents resistance ABC transporter permease</fullName>
    </submittedName>
</protein>
<proteinExistence type="predicted"/>
<sequence>MSKRLESSHSRRHSPVTKALMTTISAGVVAAVLVGLAFIPGKNLPADHADTANASVTQEVSPKVIDQYCPAQMGLADTGTYGDEEFQASVGDLTSSARYGAFGAIFHAQVSAMGDSSKNTVLQGQQENDDDATASNDSVVLASQDGVQQPQVFETRLLGAQTGTGASGAIASWATNGDIAGVSAASCVSTSLQQDFLVSSTKQGTTQQLLIANPTDKSTTVELTMNGTDGSITMATQSTLVVGANEQISVDLAAAASNQNAVYVRVRSQGSPVAAVVRTIQMDGLNADGNDFVMPLESAASTQVINLGEQHNNVTLRVFGSQSGSLNLSWITKSGVKSEGKHAVEANKVNTLSLKSIPSGALALLVESDVDVKANASIDSTNKDSHDFAVVNTTHAYAQSALTIPANMDAQLVVTNASSKSITVTFTAYDEHGGQLAVKTIDLDGDSARTLKPSDIAKNAVAITTDYADSNLVWGAFLTNSKVSDANVAGIAYIGANSLRVAEQTVYAVHDATIVH</sequence>
<dbReference type="AlphaFoldDB" id="A0A7K1J2Z4"/>
<evidence type="ECO:0000256" key="1">
    <source>
        <dbReference type="SAM" id="Phobius"/>
    </source>
</evidence>
<evidence type="ECO:0000313" key="3">
    <source>
        <dbReference type="Proteomes" id="UP000487882"/>
    </source>
</evidence>
<dbReference type="Pfam" id="PF18986">
    <property type="entry name" value="DUF5719"/>
    <property type="match status" value="1"/>
</dbReference>
<feature type="transmembrane region" description="Helical" evidence="1">
    <location>
        <begin position="20"/>
        <end position="39"/>
    </location>
</feature>
<accession>A0A7K1J2Z4</accession>
<organism evidence="2 3">
    <name type="scientific">Bifidobacterium canis</name>
    <dbReference type="NCBI Taxonomy" id="2610880"/>
    <lineage>
        <taxon>Bacteria</taxon>
        <taxon>Bacillati</taxon>
        <taxon>Actinomycetota</taxon>
        <taxon>Actinomycetes</taxon>
        <taxon>Bifidobacteriales</taxon>
        <taxon>Bifidobacteriaceae</taxon>
        <taxon>Bifidobacterium</taxon>
    </lineage>
</organism>
<keyword evidence="1" id="KW-0472">Membrane</keyword>